<keyword evidence="2" id="KW-0964">Secreted</keyword>
<accession>A0AAW8TUK1</accession>
<dbReference type="Pfam" id="PF24517">
    <property type="entry name" value="CBM96"/>
    <property type="match status" value="1"/>
</dbReference>
<keyword evidence="3 5" id="KW-0732">Signal</keyword>
<feature type="compositionally biased region" description="Low complexity" evidence="4">
    <location>
        <begin position="1400"/>
        <end position="1410"/>
    </location>
</feature>
<dbReference type="InterPro" id="IPR012334">
    <property type="entry name" value="Pectin_lyas_fold"/>
</dbReference>
<dbReference type="InterPro" id="IPR011081">
    <property type="entry name" value="Big_4"/>
</dbReference>
<comment type="subcellular location">
    <subcellularLocation>
        <location evidence="1">Secreted</location>
    </subcellularLocation>
</comment>
<dbReference type="InterPro" id="IPR055372">
    <property type="entry name" value="CBM96"/>
</dbReference>
<evidence type="ECO:0000313" key="9">
    <source>
        <dbReference type="Proteomes" id="UP001256711"/>
    </source>
</evidence>
<dbReference type="EMBL" id="JARQBJ010000002">
    <property type="protein sequence ID" value="MDT2809593.1"/>
    <property type="molecule type" value="Genomic_DNA"/>
</dbReference>
<dbReference type="RefSeq" id="WP_311835076.1">
    <property type="nucleotide sequence ID" value="NZ_JARQBJ010000002.1"/>
</dbReference>
<name>A0AAW8TUK1_9ENTE</name>
<feature type="chain" id="PRO_5043745846" evidence="5">
    <location>
        <begin position="22"/>
        <end position="1410"/>
    </location>
</feature>
<evidence type="ECO:0000256" key="5">
    <source>
        <dbReference type="SAM" id="SignalP"/>
    </source>
</evidence>
<proteinExistence type="predicted"/>
<feature type="signal peptide" evidence="5">
    <location>
        <begin position="1"/>
        <end position="21"/>
    </location>
</feature>
<feature type="region of interest" description="Disordered" evidence="4">
    <location>
        <begin position="1390"/>
        <end position="1410"/>
    </location>
</feature>
<dbReference type="GO" id="GO:0005576">
    <property type="term" value="C:extracellular region"/>
    <property type="evidence" value="ECO:0007669"/>
    <property type="project" value="UniProtKB-SubCell"/>
</dbReference>
<dbReference type="InterPro" id="IPR011050">
    <property type="entry name" value="Pectin_lyase_fold/virulence"/>
</dbReference>
<evidence type="ECO:0000256" key="2">
    <source>
        <dbReference type="ARBA" id="ARBA00022525"/>
    </source>
</evidence>
<comment type="caution">
    <text evidence="8">The sequence shown here is derived from an EMBL/GenBank/DDBJ whole genome shotgun (WGS) entry which is preliminary data.</text>
</comment>
<dbReference type="NCBIfam" id="NF033679">
    <property type="entry name" value="DNRLRE_dom"/>
    <property type="match status" value="1"/>
</dbReference>
<dbReference type="InterPro" id="IPR006626">
    <property type="entry name" value="PbH1"/>
</dbReference>
<feature type="domain" description="Bacterial Ig-like" evidence="6">
    <location>
        <begin position="1001"/>
        <end position="1057"/>
    </location>
</feature>
<organism evidence="8 9">
    <name type="scientific">Enterococcus asini</name>
    <dbReference type="NCBI Taxonomy" id="57732"/>
    <lineage>
        <taxon>Bacteria</taxon>
        <taxon>Bacillati</taxon>
        <taxon>Bacillota</taxon>
        <taxon>Bacilli</taxon>
        <taxon>Lactobacillales</taxon>
        <taxon>Enterococcaceae</taxon>
        <taxon>Enterococcus</taxon>
    </lineage>
</organism>
<protein>
    <submittedName>
        <fullName evidence="8">Ig-like domain-containing protein</fullName>
    </submittedName>
</protein>
<evidence type="ECO:0000313" key="8">
    <source>
        <dbReference type="EMBL" id="MDT2809593.1"/>
    </source>
</evidence>
<dbReference type="Proteomes" id="UP001256711">
    <property type="component" value="Unassembled WGS sequence"/>
</dbReference>
<dbReference type="Gene3D" id="1.20.1270.90">
    <property type="entry name" value="AF1782-like"/>
    <property type="match status" value="2"/>
</dbReference>
<evidence type="ECO:0000256" key="4">
    <source>
        <dbReference type="SAM" id="MobiDB-lite"/>
    </source>
</evidence>
<sequence>MKTKSLVKVSRLFFAILVVMAQFTFPVMPVHGEEVAQESHFQSVGLATTGKTYFVDGEKGNDQADGLSPTNAWKNLERVNETTFQPGDHILLNAQSTWNNQRLYPKGSGEAGNAITIDIYDLDEQGNPVFETNRRPVINAGGTYSLGTFKRSISGGVQLVNQEYWEISNLEVTNTPDLADKEAYKKPGDAQRAGILILGYEQERVFNSIKVRNNYVHDVQSEYYLNFSGSQETRRSKCVGGIIVLGNWSDENGTIVLPEGEHRSTTGFNDVLIENNVVQRVGLEGIRTKADADTSRGNSFYKTFSNITIRNNYLEDIAGDGIVLSEIASGGVVEGNVAVRACNADYGTQNYAGVWAMSVDDGVFQYNEVYGIQHGYNDAEAYDIDMQCNRVVYQYNYSHHNTGGFLLLMGDQRNSIVRYNISANDGAGNRGTSADNPGKSGSYTYKEQSIFHYGVKNDGVNMPLIHNNTFYTGDGVSTSLFGDGSSSDNSGTVAHFQNNILYKEGAGSLKLVASYPSDGSEPTERKMSDTPEKFFKNNVIWPKEIASEKSGATVEKLESANNIIADPKLAISGNEELAAQLAEQEFTQLAANGDVAAFTSKERLRKRAAFFTLQADSPAYGKGMSANNTATEDFFGNSLVNKVLDIGAQQASNVEKLTKYDDVSLDVESATGVYPSLPASLNLQYKELVNGEVVAEGAKDFAIEWDQIPQDAVNQAGTVEVRGQAVGLADGDIKIQANVTFSGDLGEGSTTEIHPAGQTAFVQKSNGDTAYSAIAGTVGSVSSGDSYKYPYGVNYGNNFVLKLKNASPGYNRRIYVEVDTKDLNLTPDLKHADLQLSVMRYDAWNGAGSSKQDQLNNTQFQMDVYAVDSDWTTDKVTWNNGPGNASVPNDDFIARNSYTNSEIISNHNVVNVDISSYVRKLTEKGEVPEKISFLLAITDSKLPGYNPDNAGFDAFSKEGAKQAYADYQAGKLKLPENHPEMAEDTLAPKIVLSNVYETGHEAIEIETPAGVAPTLPESTKIQYSDGTSKTVAINWPTIKEELYQEEGEFDVRGQAVGVAMPITAHVKVTTEKIASFKELPELDRLMGTSRGELDMPTEVTAVLESGEEIVFQVISWDDDVSNYSPSSPPGEYSFPAGLEEKAGISNPKDLKVFQTVHTHPIPEEIVIADEQTPLEPGTTHEIPVEIKGEGKYEELDEWSSQLDFVLVKTAEPQGALPTVDQNGLVTIPETATPGTYEILVKSHILPTVSEVYTFKVAVNKENLAAAIETAESLKKANYTPESWTAVETALSEAKQILDEEVTQGQVNQATENLLAAIDGLVGKNTQEVNKKNLEKLLAEAQAKNEADYTADSWQAFQEVRTKAQGVYDDKQATKKEVNQVAKELREAIKSLELKQGGKPGNNNGNGNKNK</sequence>
<dbReference type="SUPFAM" id="SSF51126">
    <property type="entry name" value="Pectin lyase-like"/>
    <property type="match status" value="1"/>
</dbReference>
<gene>
    <name evidence="8" type="ORF">P7H43_03785</name>
</gene>
<reference evidence="8" key="1">
    <citation type="submission" date="2023-03" db="EMBL/GenBank/DDBJ databases">
        <authorList>
            <person name="Shen W."/>
            <person name="Cai J."/>
        </authorList>
    </citation>
    <scope>NUCLEOTIDE SEQUENCE</scope>
    <source>
        <strain evidence="8">B226-2</strain>
    </source>
</reference>
<dbReference type="Pfam" id="PF07532">
    <property type="entry name" value="Big_4"/>
    <property type="match status" value="1"/>
</dbReference>
<evidence type="ECO:0000256" key="1">
    <source>
        <dbReference type="ARBA" id="ARBA00004613"/>
    </source>
</evidence>
<dbReference type="Pfam" id="PF07554">
    <property type="entry name" value="FIVAR"/>
    <property type="match status" value="2"/>
</dbReference>
<dbReference type="Gene3D" id="2.160.20.10">
    <property type="entry name" value="Single-stranded right-handed beta-helix, Pectin lyase-like"/>
    <property type="match status" value="1"/>
</dbReference>
<evidence type="ECO:0000259" key="7">
    <source>
        <dbReference type="Pfam" id="PF24517"/>
    </source>
</evidence>
<feature type="domain" description="Carbohydrate-binding module family 96" evidence="7">
    <location>
        <begin position="793"/>
        <end position="936"/>
    </location>
</feature>
<evidence type="ECO:0000259" key="6">
    <source>
        <dbReference type="Pfam" id="PF07532"/>
    </source>
</evidence>
<dbReference type="SMART" id="SM00710">
    <property type="entry name" value="PbH1"/>
    <property type="match status" value="5"/>
</dbReference>
<evidence type="ECO:0000256" key="3">
    <source>
        <dbReference type="ARBA" id="ARBA00022729"/>
    </source>
</evidence>